<evidence type="ECO:0000313" key="2">
    <source>
        <dbReference type="EMBL" id="KAG0148369.1"/>
    </source>
</evidence>
<evidence type="ECO:0000313" key="3">
    <source>
        <dbReference type="Proteomes" id="UP000886653"/>
    </source>
</evidence>
<protein>
    <submittedName>
        <fullName evidence="2">Uncharacterized protein</fullName>
    </submittedName>
</protein>
<keyword evidence="3" id="KW-1185">Reference proteome</keyword>
<name>A0A9P6NQF4_9BASI</name>
<dbReference type="Proteomes" id="UP000886653">
    <property type="component" value="Unassembled WGS sequence"/>
</dbReference>
<feature type="compositionally biased region" description="Polar residues" evidence="1">
    <location>
        <begin position="117"/>
        <end position="126"/>
    </location>
</feature>
<dbReference type="EMBL" id="MU167237">
    <property type="protein sequence ID" value="KAG0148369.1"/>
    <property type="molecule type" value="Genomic_DNA"/>
</dbReference>
<dbReference type="AlphaFoldDB" id="A0A9P6NQF4"/>
<accession>A0A9P6NQF4</accession>
<sequence length="311" mass="34654">MSPSQEQSDDLKMKSPPQTPPRDPEDVNWMSPSAWLCPTTDTSASSSDPEKSPVLQEGTGLKVPTTSIKDAPLIEEGGRSVDMTDSEVVVEGPRLKRKPTSPVEEVFDEHRRKRARSNTTASSAVESSIPPHPPTSLELQSSWQNQTPLRLSRPPTGSFYRSPKAKERSKASFSEAAKQKVISYVEKFEEIVTEALGMNEEYARIVVPIQELAYPEPKHRLGPEGPKMTFDPIEVKKFGISDAFACGSTYLFPLPPHQRRERLAKVKEEEEEEMVEVSQSSSQETLHSTTENLEDHEPVGTGKDCFDEDSE</sequence>
<feature type="region of interest" description="Disordered" evidence="1">
    <location>
        <begin position="1"/>
        <end position="172"/>
    </location>
</feature>
<feature type="compositionally biased region" description="Polar residues" evidence="1">
    <location>
        <begin position="137"/>
        <end position="149"/>
    </location>
</feature>
<comment type="caution">
    <text evidence="2">The sequence shown here is derived from an EMBL/GenBank/DDBJ whole genome shotgun (WGS) entry which is preliminary data.</text>
</comment>
<reference evidence="2" key="1">
    <citation type="submission" date="2013-11" db="EMBL/GenBank/DDBJ databases">
        <title>Genome sequence of the fusiform rust pathogen reveals effectors for host alternation and coevolution with pine.</title>
        <authorList>
            <consortium name="DOE Joint Genome Institute"/>
            <person name="Smith K."/>
            <person name="Pendleton A."/>
            <person name="Kubisiak T."/>
            <person name="Anderson C."/>
            <person name="Salamov A."/>
            <person name="Aerts A."/>
            <person name="Riley R."/>
            <person name="Clum A."/>
            <person name="Lindquist E."/>
            <person name="Ence D."/>
            <person name="Campbell M."/>
            <person name="Kronenberg Z."/>
            <person name="Feau N."/>
            <person name="Dhillon B."/>
            <person name="Hamelin R."/>
            <person name="Burleigh J."/>
            <person name="Smith J."/>
            <person name="Yandell M."/>
            <person name="Nelson C."/>
            <person name="Grigoriev I."/>
            <person name="Davis J."/>
        </authorList>
    </citation>
    <scope>NUCLEOTIDE SEQUENCE</scope>
    <source>
        <strain evidence="2">G11</strain>
    </source>
</reference>
<proteinExistence type="predicted"/>
<evidence type="ECO:0000256" key="1">
    <source>
        <dbReference type="SAM" id="MobiDB-lite"/>
    </source>
</evidence>
<organism evidence="2 3">
    <name type="scientific">Cronartium quercuum f. sp. fusiforme G11</name>
    <dbReference type="NCBI Taxonomy" id="708437"/>
    <lineage>
        <taxon>Eukaryota</taxon>
        <taxon>Fungi</taxon>
        <taxon>Dikarya</taxon>
        <taxon>Basidiomycota</taxon>
        <taxon>Pucciniomycotina</taxon>
        <taxon>Pucciniomycetes</taxon>
        <taxon>Pucciniales</taxon>
        <taxon>Coleosporiaceae</taxon>
        <taxon>Cronartium</taxon>
    </lineage>
</organism>
<feature type="region of interest" description="Disordered" evidence="1">
    <location>
        <begin position="264"/>
        <end position="311"/>
    </location>
</feature>
<gene>
    <name evidence="2" type="ORF">CROQUDRAFT_669893</name>
</gene>